<feature type="binding site" evidence="1">
    <location>
        <position position="178"/>
    </location>
    <ligand>
        <name>substrate</name>
    </ligand>
</feature>
<protein>
    <submittedName>
        <fullName evidence="2">Phosphohistidine phosphatase SixA</fullName>
    </submittedName>
</protein>
<dbReference type="InterPro" id="IPR029033">
    <property type="entry name" value="His_PPase_superfam"/>
</dbReference>
<gene>
    <name evidence="2" type="ORF">BECKTUN1418D_GA0071000_100112</name>
</gene>
<dbReference type="PANTHER" id="PTHR47623">
    <property type="entry name" value="OS09G0287300 PROTEIN"/>
    <property type="match status" value="1"/>
</dbReference>
<dbReference type="CDD" id="cd07067">
    <property type="entry name" value="HP_PGM_like"/>
    <property type="match status" value="1"/>
</dbReference>
<dbReference type="Pfam" id="PF00300">
    <property type="entry name" value="His_Phos_1"/>
    <property type="match status" value="1"/>
</dbReference>
<dbReference type="PANTHER" id="PTHR47623:SF1">
    <property type="entry name" value="OS09G0287300 PROTEIN"/>
    <property type="match status" value="1"/>
</dbReference>
<dbReference type="InterPro" id="IPR013078">
    <property type="entry name" value="His_Pase_superF_clade-1"/>
</dbReference>
<dbReference type="SUPFAM" id="SSF53254">
    <property type="entry name" value="Phosphoglycerate mutase-like"/>
    <property type="match status" value="1"/>
</dbReference>
<proteinExistence type="predicted"/>
<sequence>MGFLIVLTIIVLGSPGFLVVFYSLDKDTNPYDFQEEKFTRRDASIQEGSILIPYLLHEKFPVLSADRLDRDHTTENLAEMLHYIHTYIHRNYIHRTKIDNNHDRCPWKIVIGDNTLLWNDTRELLLLRHAKSDWNATIKLDFERPLAKRGARDAPRVGQWLSRQGLWPDLIISSPAIRARQTVCEACKVLGIKEKHINWEARIYDSNIQVLLSILAQCRPQAQRVLLVGHNPDLTLLLTYLCGSTFEPPPDGKILPTATLARILMPLDWRKLQPASATLVSLTRPTTMDSNV</sequence>
<evidence type="ECO:0000313" key="2">
    <source>
        <dbReference type="EMBL" id="VFK50666.1"/>
    </source>
</evidence>
<accession>A0A450ZA35</accession>
<feature type="binding site" evidence="1">
    <location>
        <begin position="128"/>
        <end position="135"/>
    </location>
    <ligand>
        <name>substrate</name>
    </ligand>
</feature>
<dbReference type="AlphaFoldDB" id="A0A450ZA35"/>
<reference evidence="2" key="1">
    <citation type="submission" date="2019-02" db="EMBL/GenBank/DDBJ databases">
        <authorList>
            <person name="Gruber-Vodicka R. H."/>
            <person name="Seah K. B. B."/>
        </authorList>
    </citation>
    <scope>NUCLEOTIDE SEQUENCE</scope>
    <source>
        <strain evidence="2">BECK_BY1</strain>
    </source>
</reference>
<dbReference type="Gene3D" id="3.40.50.1240">
    <property type="entry name" value="Phosphoglycerate mutase-like"/>
    <property type="match status" value="1"/>
</dbReference>
<dbReference type="SMART" id="SM00855">
    <property type="entry name" value="PGAM"/>
    <property type="match status" value="1"/>
</dbReference>
<evidence type="ECO:0000256" key="1">
    <source>
        <dbReference type="PIRSR" id="PIRSR613078-2"/>
    </source>
</evidence>
<organism evidence="2">
    <name type="scientific">Candidatus Kentrum sp. TUN</name>
    <dbReference type="NCBI Taxonomy" id="2126343"/>
    <lineage>
        <taxon>Bacteria</taxon>
        <taxon>Pseudomonadati</taxon>
        <taxon>Pseudomonadota</taxon>
        <taxon>Gammaproteobacteria</taxon>
        <taxon>Candidatus Kentrum</taxon>
    </lineage>
</organism>
<dbReference type="EMBL" id="CAADFX010000001">
    <property type="protein sequence ID" value="VFK50666.1"/>
    <property type="molecule type" value="Genomic_DNA"/>
</dbReference>
<name>A0A450ZA35_9GAMM</name>